<accession>F8NJQ2</accession>
<sequence length="127" mass="13897">MPGHNPKKQSYCYYLVTDVTASHRPLSPTQHNPLVDGELNLRLQGTWWILSQWMLEDRLGGAGIVEKKEEEAGAGAAEKKKEEAGAVEKKELAGTVEKKELTGPMEKKEVGPAVWIVGERMEAAAAA</sequence>
<protein>
    <submittedName>
        <fullName evidence="1">Uncharacterized protein</fullName>
    </submittedName>
</protein>
<organism>
    <name type="scientific">Serpula lacrymans var. lacrymans (strain S7.9)</name>
    <name type="common">Dry rot fungus</name>
    <dbReference type="NCBI Taxonomy" id="578457"/>
    <lineage>
        <taxon>Eukaryota</taxon>
        <taxon>Fungi</taxon>
        <taxon>Dikarya</taxon>
        <taxon>Basidiomycota</taxon>
        <taxon>Agaricomycotina</taxon>
        <taxon>Agaricomycetes</taxon>
        <taxon>Agaricomycetidae</taxon>
        <taxon>Boletales</taxon>
        <taxon>Coniophorineae</taxon>
        <taxon>Serpulaceae</taxon>
        <taxon>Serpula</taxon>
    </lineage>
</organism>
<dbReference type="KEGG" id="sla:SERLADRAFT_434165"/>
<name>F8NJQ2_SERL9</name>
<dbReference type="AlphaFoldDB" id="F8NJQ2"/>
<dbReference type="HOGENOM" id="CLU_1971840_0_0_1"/>
<dbReference type="Proteomes" id="UP000008064">
    <property type="component" value="Unassembled WGS sequence"/>
</dbReference>
<reference evidence="1" key="1">
    <citation type="submission" date="2011-04" db="EMBL/GenBank/DDBJ databases">
        <title>Evolution of plant cell wall degrading machinery underlies the functional diversity of forest fungi.</title>
        <authorList>
            <consortium name="US DOE Joint Genome Institute (JGI-PGF)"/>
            <person name="Eastwood D.C."/>
            <person name="Floudas D."/>
            <person name="Binder M."/>
            <person name="Majcherczyk A."/>
            <person name="Schneider P."/>
            <person name="Aerts A."/>
            <person name="Asiegbu F.O."/>
            <person name="Baker S.E."/>
            <person name="Barry K."/>
            <person name="Bendiksby M."/>
            <person name="Blumentritt M."/>
            <person name="Coutinho P.M."/>
            <person name="Cullen D."/>
            <person name="Cullen D."/>
            <person name="Gathman A."/>
            <person name="Goodell B."/>
            <person name="Henrissat B."/>
            <person name="Ihrmark K."/>
            <person name="Kauserud H."/>
            <person name="Kohler A."/>
            <person name="LaButti K."/>
            <person name="Lapidus A."/>
            <person name="Lavin J.L."/>
            <person name="Lee Y.-H."/>
            <person name="Lindquist E."/>
            <person name="Lilly W."/>
            <person name="Lucas S."/>
            <person name="Morin E."/>
            <person name="Murat C."/>
            <person name="Oguiza J.A."/>
            <person name="Park J."/>
            <person name="Pisabarro A.G."/>
            <person name="Riley R."/>
            <person name="Rosling A."/>
            <person name="Salamov A."/>
            <person name="Schmidt O."/>
            <person name="Schmutz J."/>
            <person name="Skrede I."/>
            <person name="Stenlid J."/>
            <person name="Wiebenga A."/>
            <person name="Xie X."/>
            <person name="Kues U."/>
            <person name="Hibbett D.S."/>
            <person name="Hoffmeister D."/>
            <person name="Hogberg N."/>
            <person name="Martin F."/>
            <person name="Grigoriev I.V."/>
            <person name="Watkinson S.C."/>
        </authorList>
    </citation>
    <scope>NUCLEOTIDE SEQUENCE</scope>
    <source>
        <strain evidence="1">S7.9</strain>
    </source>
</reference>
<dbReference type="RefSeq" id="XP_007314466.1">
    <property type="nucleotide sequence ID" value="XM_007314404.1"/>
</dbReference>
<dbReference type="GeneID" id="18814337"/>
<evidence type="ECO:0000313" key="1">
    <source>
        <dbReference type="EMBL" id="EGO28267.1"/>
    </source>
</evidence>
<gene>
    <name evidence="1" type="ORF">SERLADRAFT_434165</name>
</gene>
<proteinExistence type="predicted"/>
<dbReference type="EMBL" id="GL945430">
    <property type="protein sequence ID" value="EGO28267.1"/>
    <property type="molecule type" value="Genomic_DNA"/>
</dbReference>